<name>A0AAX6FM63_IRIPA</name>
<gene>
    <name evidence="1" type="ORF">M6B38_410215</name>
</gene>
<sequence>MQRTVPDSLRLCLHSLLDFYSSSTYLYQHYRNCYSSLNLIWCRRVQWLVSDYSSFRVYVSEASSCPAIELCWRVSMELFLWWICCCSSIRVCVTKVVVSKQ</sequence>
<protein>
    <submittedName>
        <fullName evidence="1">Uncharacterized protein</fullName>
    </submittedName>
</protein>
<accession>A0AAX6FM63</accession>
<dbReference type="AlphaFoldDB" id="A0AAX6FM63"/>
<comment type="caution">
    <text evidence="1">The sequence shown here is derived from an EMBL/GenBank/DDBJ whole genome shotgun (WGS) entry which is preliminary data.</text>
</comment>
<evidence type="ECO:0000313" key="2">
    <source>
        <dbReference type="Proteomes" id="UP001140949"/>
    </source>
</evidence>
<dbReference type="EMBL" id="JANAVB010027800">
    <property type="protein sequence ID" value="KAJ6817507.1"/>
    <property type="molecule type" value="Genomic_DNA"/>
</dbReference>
<reference evidence="1" key="1">
    <citation type="journal article" date="2023" name="GigaByte">
        <title>Genome assembly of the bearded iris, Iris pallida Lam.</title>
        <authorList>
            <person name="Bruccoleri R.E."/>
            <person name="Oakeley E.J."/>
            <person name="Faust A.M.E."/>
            <person name="Altorfer M."/>
            <person name="Dessus-Babus S."/>
            <person name="Burckhardt D."/>
            <person name="Oertli M."/>
            <person name="Naumann U."/>
            <person name="Petersen F."/>
            <person name="Wong J."/>
        </authorList>
    </citation>
    <scope>NUCLEOTIDE SEQUENCE</scope>
    <source>
        <strain evidence="1">GSM-AAB239-AS_SAM_17_03QT</strain>
    </source>
</reference>
<proteinExistence type="predicted"/>
<evidence type="ECO:0000313" key="1">
    <source>
        <dbReference type="EMBL" id="KAJ6817507.1"/>
    </source>
</evidence>
<dbReference type="Proteomes" id="UP001140949">
    <property type="component" value="Unassembled WGS sequence"/>
</dbReference>
<reference evidence="1" key="2">
    <citation type="submission" date="2023-04" db="EMBL/GenBank/DDBJ databases">
        <authorList>
            <person name="Bruccoleri R.E."/>
            <person name="Oakeley E.J."/>
            <person name="Faust A.-M."/>
            <person name="Dessus-Babus S."/>
            <person name="Altorfer M."/>
            <person name="Burckhardt D."/>
            <person name="Oertli M."/>
            <person name="Naumann U."/>
            <person name="Petersen F."/>
            <person name="Wong J."/>
        </authorList>
    </citation>
    <scope>NUCLEOTIDE SEQUENCE</scope>
    <source>
        <strain evidence="1">GSM-AAB239-AS_SAM_17_03QT</strain>
        <tissue evidence="1">Leaf</tissue>
    </source>
</reference>
<keyword evidence="2" id="KW-1185">Reference proteome</keyword>
<organism evidence="1 2">
    <name type="scientific">Iris pallida</name>
    <name type="common">Sweet iris</name>
    <dbReference type="NCBI Taxonomy" id="29817"/>
    <lineage>
        <taxon>Eukaryota</taxon>
        <taxon>Viridiplantae</taxon>
        <taxon>Streptophyta</taxon>
        <taxon>Embryophyta</taxon>
        <taxon>Tracheophyta</taxon>
        <taxon>Spermatophyta</taxon>
        <taxon>Magnoliopsida</taxon>
        <taxon>Liliopsida</taxon>
        <taxon>Asparagales</taxon>
        <taxon>Iridaceae</taxon>
        <taxon>Iridoideae</taxon>
        <taxon>Irideae</taxon>
        <taxon>Iris</taxon>
    </lineage>
</organism>